<accession>A0ABS2MZH3</accession>
<evidence type="ECO:0000313" key="2">
    <source>
        <dbReference type="Proteomes" id="UP001296943"/>
    </source>
</evidence>
<dbReference type="EMBL" id="JAFBDR010000008">
    <property type="protein sequence ID" value="MBM7571244.1"/>
    <property type="molecule type" value="Genomic_DNA"/>
</dbReference>
<gene>
    <name evidence="1" type="ORF">JOC48_001740</name>
</gene>
<dbReference type="RefSeq" id="WP_204498741.1">
    <property type="nucleotide sequence ID" value="NZ_JAFBDR010000008.1"/>
</dbReference>
<sequence>MERLSTILLSMLQLYSEFMFVYFKFVEQIELPVGKKKRMVVIKMDKQQGTMPHDNLDNFSIDGKELPLYQVFQIINATTTNTQQAIHQIKDFCLSTTSEENLRTSLEFLYSYGFLTELDQQIERNLQIENPVNQRWARLYQIIRDRRQEKAKPYDYTRTDNYLERLEALDIQDKESECLRDFLYVYAYFERKQYSKLGKYADRILLTLHELKDPMMKELFSIRFDEVQVIYHWKRNEMIIARKFGYRILNTTKSLRKKIDIHNMMALGFLYDSYESAIYHVNEALKIARNIDFKPAIEGIKNYTLPFISAYNGVTDGVSSADQAEKAHLALAKGDKKTCIQLLSELKTLTPFQQYYLGKAREDQSLLEESYQRFMKEQSDYFFAMLPLKELRKVRVKN</sequence>
<keyword evidence="2" id="KW-1185">Reference proteome</keyword>
<name>A0ABS2MZH3_9BACI</name>
<dbReference type="NCBIfam" id="NF038310">
    <property type="entry name" value="lysogeny_AimR"/>
    <property type="match status" value="1"/>
</dbReference>
<dbReference type="Pfam" id="PF22871">
    <property type="entry name" value="AimR"/>
    <property type="match status" value="1"/>
</dbReference>
<protein>
    <submittedName>
        <fullName evidence="1">Uncharacterized protein</fullName>
    </submittedName>
</protein>
<comment type="caution">
    <text evidence="1">The sequence shown here is derived from an EMBL/GenBank/DDBJ whole genome shotgun (WGS) entry which is preliminary data.</text>
</comment>
<reference evidence="1 2" key="1">
    <citation type="submission" date="2021-01" db="EMBL/GenBank/DDBJ databases">
        <title>Genomic Encyclopedia of Type Strains, Phase IV (KMG-IV): sequencing the most valuable type-strain genomes for metagenomic binning, comparative biology and taxonomic classification.</title>
        <authorList>
            <person name="Goeker M."/>
        </authorList>
    </citation>
    <scope>NUCLEOTIDE SEQUENCE [LARGE SCALE GENOMIC DNA]</scope>
    <source>
        <strain evidence="1 2">DSM 23711</strain>
    </source>
</reference>
<evidence type="ECO:0000313" key="1">
    <source>
        <dbReference type="EMBL" id="MBM7571244.1"/>
    </source>
</evidence>
<proteinExistence type="predicted"/>
<dbReference type="Proteomes" id="UP001296943">
    <property type="component" value="Unassembled WGS sequence"/>
</dbReference>
<organism evidence="1 2">
    <name type="scientific">Aquibacillus albus</name>
    <dbReference type="NCBI Taxonomy" id="1168171"/>
    <lineage>
        <taxon>Bacteria</taxon>
        <taxon>Bacillati</taxon>
        <taxon>Bacillota</taxon>
        <taxon>Bacilli</taxon>
        <taxon>Bacillales</taxon>
        <taxon>Bacillaceae</taxon>
        <taxon>Aquibacillus</taxon>
    </lineage>
</organism>
<dbReference type="InterPro" id="IPR047705">
    <property type="entry name" value="AimR-like"/>
</dbReference>